<dbReference type="GO" id="GO:0070682">
    <property type="term" value="P:proteasome regulatory particle assembly"/>
    <property type="evidence" value="ECO:0007669"/>
    <property type="project" value="InterPro"/>
</dbReference>
<feature type="region of interest" description="Disordered" evidence="1">
    <location>
        <begin position="139"/>
        <end position="159"/>
    </location>
</feature>
<evidence type="ECO:0000313" key="2">
    <source>
        <dbReference type="EMBL" id="OQO05109.1"/>
    </source>
</evidence>
<name>A0A1V8T1C2_9PEZI</name>
<keyword evidence="3" id="KW-1185">Reference proteome</keyword>
<dbReference type="Proteomes" id="UP000192596">
    <property type="component" value="Unassembled WGS sequence"/>
</dbReference>
<evidence type="ECO:0000256" key="1">
    <source>
        <dbReference type="SAM" id="MobiDB-lite"/>
    </source>
</evidence>
<dbReference type="STRING" id="1507870.A0A1V8T1C2"/>
<dbReference type="GO" id="GO:0030674">
    <property type="term" value="F:protein-macromolecule adaptor activity"/>
    <property type="evidence" value="ECO:0007669"/>
    <property type="project" value="TreeGrafter"/>
</dbReference>
<dbReference type="PANTHER" id="PTHR40422">
    <property type="entry name" value="TRANSLATION MACHINERY-ASSOCIATED PROTEIN 17"/>
    <property type="match status" value="1"/>
</dbReference>
<organism evidence="2 3">
    <name type="scientific">Cryoendolithus antarcticus</name>
    <dbReference type="NCBI Taxonomy" id="1507870"/>
    <lineage>
        <taxon>Eukaryota</taxon>
        <taxon>Fungi</taxon>
        <taxon>Dikarya</taxon>
        <taxon>Ascomycota</taxon>
        <taxon>Pezizomycotina</taxon>
        <taxon>Dothideomycetes</taxon>
        <taxon>Dothideomycetidae</taxon>
        <taxon>Cladosporiales</taxon>
        <taxon>Cladosporiaceae</taxon>
        <taxon>Cryoendolithus</taxon>
    </lineage>
</organism>
<accession>A0A1V8T1C2</accession>
<dbReference type="PANTHER" id="PTHR40422:SF1">
    <property type="entry name" value="TRANSLATION MACHINERY-ASSOCIATED PROTEIN 17"/>
    <property type="match status" value="1"/>
</dbReference>
<gene>
    <name evidence="2" type="ORF">B0A48_08129</name>
</gene>
<dbReference type="InParanoid" id="A0A1V8T1C2"/>
<protein>
    <submittedName>
        <fullName evidence="2">Uncharacterized protein</fullName>
    </submittedName>
</protein>
<dbReference type="AlphaFoldDB" id="A0A1V8T1C2"/>
<dbReference type="InterPro" id="IPR038966">
    <property type="entry name" value="TMA17"/>
</dbReference>
<dbReference type="EMBL" id="NAJO01000020">
    <property type="protein sequence ID" value="OQO05109.1"/>
    <property type="molecule type" value="Genomic_DNA"/>
</dbReference>
<reference evidence="3" key="1">
    <citation type="submission" date="2017-03" db="EMBL/GenBank/DDBJ databases">
        <title>Genomes of endolithic fungi from Antarctica.</title>
        <authorList>
            <person name="Coleine C."/>
            <person name="Masonjones S."/>
            <person name="Stajich J.E."/>
        </authorList>
    </citation>
    <scope>NUCLEOTIDE SEQUENCE [LARGE SCALE GENOMIC DNA]</scope>
    <source>
        <strain evidence="3">CCFEE 5527</strain>
    </source>
</reference>
<sequence length="179" mass="18986">MASPAPIIDPLRFAAALVELPFDALYSKAAELRNSITQLRSSNAQMLPFAEEGDAECREAMFENLAVIGRMQERVRLIREEAERRGQVWHDGEDEGMGGIEGVGAQGGGLVGSGVGTEAGEQIWVERGGAGPRVNGVIGSTAARTNGTGAGSGRLTDEELRRRVEAQLAEDEEGDGVHL</sequence>
<proteinExistence type="predicted"/>
<evidence type="ECO:0000313" key="3">
    <source>
        <dbReference type="Proteomes" id="UP000192596"/>
    </source>
</evidence>
<comment type="caution">
    <text evidence="2">The sequence shown here is derived from an EMBL/GenBank/DDBJ whole genome shotgun (WGS) entry which is preliminary data.</text>
</comment>
<dbReference type="OrthoDB" id="548474at2759"/>